<reference evidence="2 3" key="1">
    <citation type="journal article" date="2005" name="Int. J. Syst. Evol. Microbiol.">
        <title>Halobacillus yeomjeoni sp. nov., isolated from a marine solar saltern in Korea.</title>
        <authorList>
            <person name="Yoon J.H."/>
            <person name="Kang S.J."/>
            <person name="Lee C.H."/>
            <person name="Oh H.W."/>
            <person name="Oh T.K."/>
        </authorList>
    </citation>
    <scope>NUCLEOTIDE SEQUENCE [LARGE SCALE GENOMIC DNA]</scope>
    <source>
        <strain evidence="2 3">KCTC 3957</strain>
    </source>
</reference>
<keyword evidence="1" id="KW-1133">Transmembrane helix</keyword>
<feature type="transmembrane region" description="Helical" evidence="1">
    <location>
        <begin position="151"/>
        <end position="171"/>
    </location>
</feature>
<evidence type="ECO:0000313" key="3">
    <source>
        <dbReference type="Proteomes" id="UP000614490"/>
    </source>
</evidence>
<comment type="caution">
    <text evidence="2">The sequence shown here is derived from an EMBL/GenBank/DDBJ whole genome shotgun (WGS) entry which is preliminary data.</text>
</comment>
<dbReference type="Proteomes" id="UP000614490">
    <property type="component" value="Unassembled WGS sequence"/>
</dbReference>
<keyword evidence="1" id="KW-0472">Membrane</keyword>
<sequence>MNYFLVYSVFTAISLPLISMIMGKRYRTNLTEHAKMVIAMFCGTSSSLLLGVSLAAIYYEHLFHAMVIGLGAGLFLGGLQGSSLGLLPTFEGATSGFMGGMMGVMLGAMLPLDKTYLLVQLFIIFALCSLMVFGIFVNLQADKSKVNGRWFIKPLFISILIVGYILAGNYLSLSPINETPVQSHHHKH</sequence>
<gene>
    <name evidence="2" type="ORF">H0267_03000</name>
</gene>
<protein>
    <submittedName>
        <fullName evidence="2">Uncharacterized protein</fullName>
    </submittedName>
</protein>
<evidence type="ECO:0000256" key="1">
    <source>
        <dbReference type="SAM" id="Phobius"/>
    </source>
</evidence>
<feature type="transmembrane region" description="Helical" evidence="1">
    <location>
        <begin position="36"/>
        <end position="59"/>
    </location>
</feature>
<keyword evidence="1" id="KW-0812">Transmembrane</keyword>
<keyword evidence="3" id="KW-1185">Reference proteome</keyword>
<evidence type="ECO:0000313" key="2">
    <source>
        <dbReference type="EMBL" id="MBH0229173.1"/>
    </source>
</evidence>
<feature type="transmembrane region" description="Helical" evidence="1">
    <location>
        <begin position="6"/>
        <end position="24"/>
    </location>
</feature>
<feature type="transmembrane region" description="Helical" evidence="1">
    <location>
        <begin position="118"/>
        <end position="139"/>
    </location>
</feature>
<feature type="transmembrane region" description="Helical" evidence="1">
    <location>
        <begin position="94"/>
        <end position="112"/>
    </location>
</feature>
<organism evidence="2 3">
    <name type="scientific">Halobacillus yeomjeoni</name>
    <dbReference type="NCBI Taxonomy" id="311194"/>
    <lineage>
        <taxon>Bacteria</taxon>
        <taxon>Bacillati</taxon>
        <taxon>Bacillota</taxon>
        <taxon>Bacilli</taxon>
        <taxon>Bacillales</taxon>
        <taxon>Bacillaceae</taxon>
        <taxon>Halobacillus</taxon>
    </lineage>
</organism>
<dbReference type="AlphaFoldDB" id="A0A931HTK7"/>
<proteinExistence type="predicted"/>
<feature type="transmembrane region" description="Helical" evidence="1">
    <location>
        <begin position="65"/>
        <end position="87"/>
    </location>
</feature>
<dbReference type="EMBL" id="JADZSC010000001">
    <property type="protein sequence ID" value="MBH0229173.1"/>
    <property type="molecule type" value="Genomic_DNA"/>
</dbReference>
<accession>A0A931HTK7</accession>
<name>A0A931HTK7_9BACI</name>
<dbReference type="RefSeq" id="WP_197315800.1">
    <property type="nucleotide sequence ID" value="NZ_JADZSC010000001.1"/>
</dbReference>